<comment type="caution">
    <text evidence="2">The sequence shown here is derived from an EMBL/GenBank/DDBJ whole genome shotgun (WGS) entry which is preliminary data.</text>
</comment>
<proteinExistence type="predicted"/>
<dbReference type="SUPFAM" id="SSF54427">
    <property type="entry name" value="NTF2-like"/>
    <property type="match status" value="1"/>
</dbReference>
<name>A0A3N4RS41_9ACTN</name>
<evidence type="ECO:0000313" key="3">
    <source>
        <dbReference type="Proteomes" id="UP000266906"/>
    </source>
</evidence>
<evidence type="ECO:0000313" key="2">
    <source>
        <dbReference type="EMBL" id="RPE36193.1"/>
    </source>
</evidence>
<dbReference type="Gene3D" id="3.10.450.50">
    <property type="match status" value="1"/>
</dbReference>
<organism evidence="2 3">
    <name type="scientific">Kitasatospora cineracea</name>
    <dbReference type="NCBI Taxonomy" id="88074"/>
    <lineage>
        <taxon>Bacteria</taxon>
        <taxon>Bacillati</taxon>
        <taxon>Actinomycetota</taxon>
        <taxon>Actinomycetes</taxon>
        <taxon>Kitasatosporales</taxon>
        <taxon>Streptomycetaceae</taxon>
        <taxon>Kitasatospora</taxon>
    </lineage>
</organism>
<dbReference type="Proteomes" id="UP000266906">
    <property type="component" value="Unassembled WGS sequence"/>
</dbReference>
<reference evidence="2 3" key="1">
    <citation type="submission" date="2018-11" db="EMBL/GenBank/DDBJ databases">
        <title>Sequencing the genomes of 1000 actinobacteria strains.</title>
        <authorList>
            <person name="Klenk H.-P."/>
        </authorList>
    </citation>
    <scope>NUCLEOTIDE SEQUENCE [LARGE SCALE GENOMIC DNA]</scope>
    <source>
        <strain evidence="2 3">DSM 44781</strain>
    </source>
</reference>
<feature type="domain" description="DUF4440" evidence="1">
    <location>
        <begin position="15"/>
        <end position="119"/>
    </location>
</feature>
<dbReference type="AlphaFoldDB" id="A0A3N4RS41"/>
<sequence length="155" mass="16714">MDGHLDGRLDGTLVARMREYLAAGTAMDLAALEALYDEEFENVRTDEAGRVAVLTKAHFMARFRALAARGEGVADGGTDDVRFLSAGRHGDQGTVVMYRCEDGVPARYVFVWRREDGRWTTLLREFTFERDVSPLLALLAAATTGGGAGGAAAEG</sequence>
<dbReference type="Pfam" id="PF14534">
    <property type="entry name" value="DUF4440"/>
    <property type="match status" value="1"/>
</dbReference>
<dbReference type="InterPro" id="IPR032710">
    <property type="entry name" value="NTF2-like_dom_sf"/>
</dbReference>
<protein>
    <submittedName>
        <fullName evidence="2">Uncharacterized protein DUF4440</fullName>
    </submittedName>
</protein>
<keyword evidence="3" id="KW-1185">Reference proteome</keyword>
<dbReference type="RefSeq" id="WP_123819305.1">
    <property type="nucleotide sequence ID" value="NZ_JBEYIY010000049.1"/>
</dbReference>
<dbReference type="InterPro" id="IPR027843">
    <property type="entry name" value="DUF4440"/>
</dbReference>
<evidence type="ECO:0000259" key="1">
    <source>
        <dbReference type="Pfam" id="PF14534"/>
    </source>
</evidence>
<gene>
    <name evidence="2" type="ORF">EDD38_4561</name>
</gene>
<accession>A0A3N4RS41</accession>
<dbReference type="EMBL" id="RKQG01000001">
    <property type="protein sequence ID" value="RPE36193.1"/>
    <property type="molecule type" value="Genomic_DNA"/>
</dbReference>